<dbReference type="GO" id="GO:0015031">
    <property type="term" value="P:protein transport"/>
    <property type="evidence" value="ECO:0007669"/>
    <property type="project" value="UniProtKB-KW"/>
</dbReference>
<dbReference type="GO" id="GO:0005829">
    <property type="term" value="C:cytosol"/>
    <property type="evidence" value="ECO:0007669"/>
    <property type="project" value="TreeGrafter"/>
</dbReference>
<keyword evidence="4" id="KW-0963">Cytoplasm</keyword>
<dbReference type="FunCoup" id="A0A1E7EYE9">
    <property type="interactions" value="481"/>
</dbReference>
<evidence type="ECO:0000256" key="6">
    <source>
        <dbReference type="ARBA" id="ARBA00022927"/>
    </source>
</evidence>
<evidence type="ECO:0000256" key="3">
    <source>
        <dbReference type="ARBA" id="ARBA00022448"/>
    </source>
</evidence>
<keyword evidence="10" id="KW-1185">Reference proteome</keyword>
<evidence type="ECO:0000256" key="2">
    <source>
        <dbReference type="ARBA" id="ARBA00007683"/>
    </source>
</evidence>
<feature type="region of interest" description="Disordered" evidence="8">
    <location>
        <begin position="285"/>
        <end position="310"/>
    </location>
</feature>
<reference evidence="9 10" key="1">
    <citation type="submission" date="2016-09" db="EMBL/GenBank/DDBJ databases">
        <title>Extensive genetic diversity and differential bi-allelic expression allows diatom success in the polar Southern Ocean.</title>
        <authorList>
            <consortium name="DOE Joint Genome Institute"/>
            <person name="Mock T."/>
            <person name="Otillar R.P."/>
            <person name="Strauss J."/>
            <person name="Dupont C."/>
            <person name="Frickenhaus S."/>
            <person name="Maumus F."/>
            <person name="Mcmullan M."/>
            <person name="Sanges R."/>
            <person name="Schmutz J."/>
            <person name="Toseland A."/>
            <person name="Valas R."/>
            <person name="Veluchamy A."/>
            <person name="Ward B.J."/>
            <person name="Allen A."/>
            <person name="Barry K."/>
            <person name="Falciatore A."/>
            <person name="Ferrante M."/>
            <person name="Fortunato A.E."/>
            <person name="Gloeckner G."/>
            <person name="Gruber A."/>
            <person name="Hipkin R."/>
            <person name="Janech M."/>
            <person name="Kroth P."/>
            <person name="Leese F."/>
            <person name="Lindquist E."/>
            <person name="Lyon B.R."/>
            <person name="Martin J."/>
            <person name="Mayer C."/>
            <person name="Parker M."/>
            <person name="Quesneville H."/>
            <person name="Raymond J."/>
            <person name="Uhlig C."/>
            <person name="Valentin K.U."/>
            <person name="Worden A.Z."/>
            <person name="Armbrust E.V."/>
            <person name="Bowler C."/>
            <person name="Green B."/>
            <person name="Moulton V."/>
            <person name="Van Oosterhout C."/>
            <person name="Grigoriev I."/>
        </authorList>
    </citation>
    <scope>NUCLEOTIDE SEQUENCE [LARGE SCALE GENOMIC DNA]</scope>
    <source>
        <strain evidence="9 10">CCMP1102</strain>
    </source>
</reference>
<organism evidence="9 10">
    <name type="scientific">Fragilariopsis cylindrus CCMP1102</name>
    <dbReference type="NCBI Taxonomy" id="635003"/>
    <lineage>
        <taxon>Eukaryota</taxon>
        <taxon>Sar</taxon>
        <taxon>Stramenopiles</taxon>
        <taxon>Ochrophyta</taxon>
        <taxon>Bacillariophyta</taxon>
        <taxon>Bacillariophyceae</taxon>
        <taxon>Bacillariophycidae</taxon>
        <taxon>Bacillariales</taxon>
        <taxon>Bacillariaceae</taxon>
        <taxon>Fragilariopsis</taxon>
    </lineage>
</organism>
<dbReference type="EMBL" id="KV784370">
    <property type="protein sequence ID" value="OEU10864.1"/>
    <property type="molecule type" value="Genomic_DNA"/>
</dbReference>
<evidence type="ECO:0000256" key="1">
    <source>
        <dbReference type="ARBA" id="ARBA00004496"/>
    </source>
</evidence>
<dbReference type="GO" id="GO:0000407">
    <property type="term" value="C:phagophore assembly site"/>
    <property type="evidence" value="ECO:0007669"/>
    <property type="project" value="TreeGrafter"/>
</dbReference>
<dbReference type="AlphaFoldDB" id="A0A1E7EYE9"/>
<dbReference type="GO" id="GO:0019776">
    <property type="term" value="F:Atg8-family ligase activity"/>
    <property type="evidence" value="ECO:0007669"/>
    <property type="project" value="TreeGrafter"/>
</dbReference>
<gene>
    <name evidence="9" type="ORF">FRACYDRAFT_271004</name>
</gene>
<dbReference type="GO" id="GO:0044804">
    <property type="term" value="P:nucleophagy"/>
    <property type="evidence" value="ECO:0007669"/>
    <property type="project" value="TreeGrafter"/>
</dbReference>
<dbReference type="Proteomes" id="UP000095751">
    <property type="component" value="Unassembled WGS sequence"/>
</dbReference>
<protein>
    <submittedName>
        <fullName evidence="9">Autophagy_C-domain-containing protein</fullName>
    </submittedName>
</protein>
<keyword evidence="7" id="KW-0072">Autophagy</keyword>
<dbReference type="GO" id="GO:0061723">
    <property type="term" value="P:glycophagy"/>
    <property type="evidence" value="ECO:0007669"/>
    <property type="project" value="TreeGrafter"/>
</dbReference>
<keyword evidence="3" id="KW-0813">Transport</keyword>
<dbReference type="Gene3D" id="3.30.1460.50">
    <property type="match status" value="1"/>
</dbReference>
<sequence>MSSVLGSFRRAREWAYPQLTSSAFLEKGVLTPEEFIIAGDELVFRCPTWEWSSASSIEKTKSYLPSTKQYLITRNVPCQNRVSSLETNLDMRYEKGDNNSGDDDDDDIDEWMISSILATKDTLDLQEEDKKDNKDPAAVAAAAAAAVEADKTTDDDEYDDMDDYEDNDILIDEDAATAAATTPATTTANSSTSKSNIIKTRTYDLSITYDKYYQVPRVWMVGRSETNQPLTSKQMMEDVISDYAYKTVTIEIHPHITSSCPHASIHPCQHAKVMKAIIKNLIKGSSTKSSNSKKSDVDDDGNEQQHQQQGPSVETYLFIFLKFVSSMIPTINYDFTMEVTADTSK</sequence>
<evidence type="ECO:0000256" key="4">
    <source>
        <dbReference type="ARBA" id="ARBA00022490"/>
    </source>
</evidence>
<dbReference type="GO" id="GO:0000422">
    <property type="term" value="P:autophagy of mitochondrion"/>
    <property type="evidence" value="ECO:0007669"/>
    <property type="project" value="TreeGrafter"/>
</dbReference>
<proteinExistence type="inferred from homology"/>
<evidence type="ECO:0000256" key="5">
    <source>
        <dbReference type="ARBA" id="ARBA00022786"/>
    </source>
</evidence>
<dbReference type="InParanoid" id="A0A1E7EYE9"/>
<dbReference type="GO" id="GO:0000045">
    <property type="term" value="P:autophagosome assembly"/>
    <property type="evidence" value="ECO:0007669"/>
    <property type="project" value="TreeGrafter"/>
</dbReference>
<dbReference type="PANTHER" id="PTHR12866">
    <property type="entry name" value="UBIQUITIN-LIKE-CONJUGATING ENZYME ATG3"/>
    <property type="match status" value="1"/>
</dbReference>
<dbReference type="PANTHER" id="PTHR12866:SF2">
    <property type="entry name" value="UBIQUITIN-LIKE-CONJUGATING ENZYME ATG3"/>
    <property type="match status" value="1"/>
</dbReference>
<evidence type="ECO:0000313" key="10">
    <source>
        <dbReference type="Proteomes" id="UP000095751"/>
    </source>
</evidence>
<dbReference type="Pfam" id="PF03987">
    <property type="entry name" value="Autophagy_act_C"/>
    <property type="match status" value="1"/>
</dbReference>
<evidence type="ECO:0000256" key="7">
    <source>
        <dbReference type="ARBA" id="ARBA00023006"/>
    </source>
</evidence>
<evidence type="ECO:0000313" key="9">
    <source>
        <dbReference type="EMBL" id="OEU10864.1"/>
    </source>
</evidence>
<accession>A0A1E7EYE9</accession>
<comment type="similarity">
    <text evidence="2">Belongs to the ATG3 family.</text>
</comment>
<evidence type="ECO:0000256" key="8">
    <source>
        <dbReference type="SAM" id="MobiDB-lite"/>
    </source>
</evidence>
<name>A0A1E7EYE9_9STRA</name>
<comment type="subcellular location">
    <subcellularLocation>
        <location evidence="1">Cytoplasm</location>
    </subcellularLocation>
</comment>
<keyword evidence="6" id="KW-0653">Protein transport</keyword>
<keyword evidence="5" id="KW-0833">Ubl conjugation pathway</keyword>
<dbReference type="KEGG" id="fcy:FRACYDRAFT_271004"/>
<dbReference type="OrthoDB" id="1584384at2759"/>
<dbReference type="InterPro" id="IPR007135">
    <property type="entry name" value="Atg3/Atg10"/>
</dbReference>